<dbReference type="Gene3D" id="3.40.640.10">
    <property type="entry name" value="Type I PLP-dependent aspartate aminotransferase-like (Major domain)"/>
    <property type="match status" value="1"/>
</dbReference>
<evidence type="ECO:0000313" key="5">
    <source>
        <dbReference type="EMBL" id="PVH96114.1"/>
    </source>
</evidence>
<evidence type="ECO:0000256" key="2">
    <source>
        <dbReference type="ARBA" id="ARBA00022576"/>
    </source>
</evidence>
<dbReference type="InterPro" id="IPR015424">
    <property type="entry name" value="PyrdxlP-dep_Trfase"/>
</dbReference>
<dbReference type="SUPFAM" id="SSF52540">
    <property type="entry name" value="P-loop containing nucleoside triphosphate hydrolases"/>
    <property type="match status" value="1"/>
</dbReference>
<sequence length="812" mass="90008">MARIPTPLWKNLIAVQVYGANTGVGKTVFSTLLGSHFLKRRANSKWSLRYIKPVSTGPADEADDGYFQKYTGSRAVTLYQFKDAVSPHVAARDAEKIPSDGAIVQKLFSELRKFSPQDPEHNRSMGLAIVETAGGVLSPGPSGIPQADLFRPLRMPVILVGDHRLGGIACTISASESLIMRGYDIAAVVCFDDKGKYKNSEYLRTYFEERDIAAFELPWIPDLHGSNAEYESAKMREYYGAESNSQGLYNLADHLIDQHSMRLKELDSIAVRTSKSIWHPFTQHRSIEKPEDILVFDSAYGDYFQTKHTTETLDSLNNNTDYPVFYPAFDGSASWWTQGLGHGNPKLSLAAAYAAGRYGHVMFAGATHQPAITLAEKLLAGLKNPRLTKCFYTDNGSTAAEVAIKMALRASCRRYNRDGSSDIGVLGLKGSYHGDTIGAMDASEPCVYNKKVDWYRGRGYWLDFPTVKMRKGKWIVEPPTDAKHDFGDPSEFDSLDDVFDFKKREPRRDYHAYITQRLDSLVKHQGRKFGALIMEPVILGAGGMLFVDPVFQRALVNVVRRYKFDESVENPEDANAWAGLPIVFDEVFTGLYRLGRFSSASFLETHPDISIHAKLLTGGLLPLSATVASDSIFDAFLGEEKSDALLHGHSYTAHAIGCHIGNTSLQAMEELDRSSEWQTFRKEWQKKVGSAPSQADVTTPYNPNQSAIWSMWSQRAITEISHHPLVDHLIAIGSVLAVSLKDHSGSGYTSTAAIGLRDALLKNPLSQDVHIHSRVLGNVIYLMASMTSTPDTLSTIESAFEKQLDTIFNGSQ</sequence>
<proteinExistence type="predicted"/>
<dbReference type="PANTHER" id="PTHR42684">
    <property type="entry name" value="ADENOSYLMETHIONINE-8-AMINO-7-OXONONANOATE AMINOTRANSFERASE"/>
    <property type="match status" value="1"/>
</dbReference>
<dbReference type="GO" id="GO:0004015">
    <property type="term" value="F:adenosylmethionine-8-amino-7-oxononanoate transaminase activity"/>
    <property type="evidence" value="ECO:0007669"/>
    <property type="project" value="TreeGrafter"/>
</dbReference>
<keyword evidence="4" id="KW-0663">Pyridoxal phosphate</keyword>
<dbReference type="EMBL" id="KZ805474">
    <property type="protein sequence ID" value="PVH96114.1"/>
    <property type="molecule type" value="Genomic_DNA"/>
</dbReference>
<organism evidence="5 6">
    <name type="scientific">Periconia macrospinosa</name>
    <dbReference type="NCBI Taxonomy" id="97972"/>
    <lineage>
        <taxon>Eukaryota</taxon>
        <taxon>Fungi</taxon>
        <taxon>Dikarya</taxon>
        <taxon>Ascomycota</taxon>
        <taxon>Pezizomycotina</taxon>
        <taxon>Dothideomycetes</taxon>
        <taxon>Pleosporomycetidae</taxon>
        <taxon>Pleosporales</taxon>
        <taxon>Massarineae</taxon>
        <taxon>Periconiaceae</taxon>
        <taxon>Periconia</taxon>
    </lineage>
</organism>
<keyword evidence="2" id="KW-0032">Aminotransferase</keyword>
<dbReference type="STRING" id="97972.A0A2V1DG67"/>
<dbReference type="InterPro" id="IPR049704">
    <property type="entry name" value="Aminotrans_3_PPA_site"/>
</dbReference>
<dbReference type="PANTHER" id="PTHR42684:SF3">
    <property type="entry name" value="ADENOSYLMETHIONINE-8-AMINO-7-OXONONANOATE AMINOTRANSFERASE"/>
    <property type="match status" value="1"/>
</dbReference>
<gene>
    <name evidence="5" type="ORF">DM02DRAFT_675034</name>
</gene>
<evidence type="ECO:0000256" key="3">
    <source>
        <dbReference type="ARBA" id="ARBA00022679"/>
    </source>
</evidence>
<dbReference type="GO" id="GO:0004141">
    <property type="term" value="F:dethiobiotin synthase activity"/>
    <property type="evidence" value="ECO:0007669"/>
    <property type="project" value="TreeGrafter"/>
</dbReference>
<dbReference type="InterPro" id="IPR015421">
    <property type="entry name" value="PyrdxlP-dep_Trfase_major"/>
</dbReference>
<dbReference type="Pfam" id="PF00202">
    <property type="entry name" value="Aminotran_3"/>
    <property type="match status" value="2"/>
</dbReference>
<dbReference type="InterPro" id="IPR027417">
    <property type="entry name" value="P-loop_NTPase"/>
</dbReference>
<dbReference type="PROSITE" id="PS00600">
    <property type="entry name" value="AA_TRANSFER_CLASS_3"/>
    <property type="match status" value="1"/>
</dbReference>
<protein>
    <submittedName>
        <fullName evidence="5">PLP-dependent transferase</fullName>
    </submittedName>
</protein>
<reference evidence="5 6" key="1">
    <citation type="journal article" date="2018" name="Sci. Rep.">
        <title>Comparative genomics provides insights into the lifestyle and reveals functional heterogeneity of dark septate endophytic fungi.</title>
        <authorList>
            <person name="Knapp D.G."/>
            <person name="Nemeth J.B."/>
            <person name="Barry K."/>
            <person name="Hainaut M."/>
            <person name="Henrissat B."/>
            <person name="Johnson J."/>
            <person name="Kuo A."/>
            <person name="Lim J.H.P."/>
            <person name="Lipzen A."/>
            <person name="Nolan M."/>
            <person name="Ohm R.A."/>
            <person name="Tamas L."/>
            <person name="Grigoriev I.V."/>
            <person name="Spatafora J.W."/>
            <person name="Nagy L.G."/>
            <person name="Kovacs G.M."/>
        </authorList>
    </citation>
    <scope>NUCLEOTIDE SEQUENCE [LARGE SCALE GENOMIC DNA]</scope>
    <source>
        <strain evidence="5 6">DSE2036</strain>
    </source>
</reference>
<dbReference type="InterPro" id="IPR015422">
    <property type="entry name" value="PyrdxlP-dep_Trfase_small"/>
</dbReference>
<dbReference type="OrthoDB" id="425114at2759"/>
<dbReference type="InterPro" id="IPR005814">
    <property type="entry name" value="Aminotrans_3"/>
</dbReference>
<evidence type="ECO:0000313" key="6">
    <source>
        <dbReference type="Proteomes" id="UP000244855"/>
    </source>
</evidence>
<accession>A0A2V1DG67</accession>
<dbReference type="Pfam" id="PF13500">
    <property type="entry name" value="AAA_26"/>
    <property type="match status" value="1"/>
</dbReference>
<dbReference type="GO" id="GO:0009102">
    <property type="term" value="P:biotin biosynthetic process"/>
    <property type="evidence" value="ECO:0007669"/>
    <property type="project" value="TreeGrafter"/>
</dbReference>
<keyword evidence="3 5" id="KW-0808">Transferase</keyword>
<dbReference type="Gene3D" id="3.40.50.300">
    <property type="entry name" value="P-loop containing nucleotide triphosphate hydrolases"/>
    <property type="match status" value="1"/>
</dbReference>
<dbReference type="GO" id="GO:0030170">
    <property type="term" value="F:pyridoxal phosphate binding"/>
    <property type="evidence" value="ECO:0007669"/>
    <property type="project" value="InterPro"/>
</dbReference>
<comment type="subcellular location">
    <subcellularLocation>
        <location evidence="1">Mitochondrion</location>
    </subcellularLocation>
</comment>
<dbReference type="CDD" id="cd03109">
    <property type="entry name" value="DTBS"/>
    <property type="match status" value="1"/>
</dbReference>
<evidence type="ECO:0000256" key="4">
    <source>
        <dbReference type="ARBA" id="ARBA00022898"/>
    </source>
</evidence>
<dbReference type="Gene3D" id="3.90.1150.10">
    <property type="entry name" value="Aspartate Aminotransferase, domain 1"/>
    <property type="match status" value="1"/>
</dbReference>
<dbReference type="GO" id="GO:0005739">
    <property type="term" value="C:mitochondrion"/>
    <property type="evidence" value="ECO:0007669"/>
    <property type="project" value="UniProtKB-SubCell"/>
</dbReference>
<dbReference type="SUPFAM" id="SSF53383">
    <property type="entry name" value="PLP-dependent transferases"/>
    <property type="match status" value="1"/>
</dbReference>
<keyword evidence="6" id="KW-1185">Reference proteome</keyword>
<name>A0A2V1DG67_9PLEO</name>
<dbReference type="Proteomes" id="UP000244855">
    <property type="component" value="Unassembled WGS sequence"/>
</dbReference>
<evidence type="ECO:0000256" key="1">
    <source>
        <dbReference type="ARBA" id="ARBA00004173"/>
    </source>
</evidence>
<dbReference type="AlphaFoldDB" id="A0A2V1DG67"/>